<protein>
    <submittedName>
        <fullName evidence="1">RNA polymerase sigma factor</fullName>
    </submittedName>
</protein>
<accession>A0ACC7LI62</accession>
<keyword evidence="2" id="KW-1185">Reference proteome</keyword>
<gene>
    <name evidence="1" type="ORF">ACEZ3G_05480</name>
</gene>
<organism evidence="1 2">
    <name type="scientific">Meishania litoralis</name>
    <dbReference type="NCBI Taxonomy" id="3434685"/>
    <lineage>
        <taxon>Bacteria</taxon>
        <taxon>Pseudomonadati</taxon>
        <taxon>Bacteroidota</taxon>
        <taxon>Flavobacteriia</taxon>
        <taxon>Flavobacteriales</taxon>
        <taxon>Flavobacteriaceae</taxon>
        <taxon>Meishania</taxon>
    </lineage>
</organism>
<sequence length="419" mass="48221">MQNAEKETLVEYVFRHEYGKIISLLTHKFGPIHLERIEDAVQDALIKAMQVWGYNGAPQNPTAWLLRVANNQLIDRLRKDKKVVDTDFEQLLNKTVSIPKEIELEEIINDSQLKMIFACCHPSLSPEYQIILSLKLIAGFGNAEIAKAMLKKEETVAKSFTRAKKRLKENVKTLDTPIELGLKSRLNIVLKVIYLLFSEGYAASSGTTMIKKDFCIEAIRLAQLLTRNKYCKLPEVHALMALMCFHTARFDARIDAQGEMVDLENQDRRLYNAEMINNGIRQMERASVASTFSDYHLQATVSYYHCIAKKFSDTDWKGILALYDLQLQRQYSPIVQLNRIVPFHKVHGAEKAMQELQIFEQSPHFIDNTLFYAIKSELLSDLEDWGKAIITLKRAIESTGNELERQHLKKKLTLLESRE</sequence>
<dbReference type="EMBL" id="JBHFPV010000001">
    <property type="protein sequence ID" value="MFH6602919.1"/>
    <property type="molecule type" value="Genomic_DNA"/>
</dbReference>
<reference evidence="1" key="1">
    <citation type="submission" date="2024-09" db="EMBL/GenBank/DDBJ databases">
        <authorList>
            <person name="Liu J."/>
        </authorList>
    </citation>
    <scope>NUCLEOTIDE SEQUENCE</scope>
    <source>
        <strain evidence="1">NBU2967</strain>
    </source>
</reference>
<name>A0ACC7LI62_9FLAO</name>
<dbReference type="Proteomes" id="UP001595191">
    <property type="component" value="Unassembled WGS sequence"/>
</dbReference>
<comment type="caution">
    <text evidence="1">The sequence shown here is derived from an EMBL/GenBank/DDBJ whole genome shotgun (WGS) entry which is preliminary data.</text>
</comment>
<evidence type="ECO:0000313" key="2">
    <source>
        <dbReference type="Proteomes" id="UP001595191"/>
    </source>
</evidence>
<proteinExistence type="predicted"/>
<evidence type="ECO:0000313" key="1">
    <source>
        <dbReference type="EMBL" id="MFH6602919.1"/>
    </source>
</evidence>